<evidence type="ECO:0000259" key="3">
    <source>
        <dbReference type="PROSITE" id="PS51272"/>
    </source>
</evidence>
<keyword evidence="2" id="KW-0732">Signal</keyword>
<keyword evidence="1" id="KW-0677">Repeat</keyword>
<feature type="domain" description="SLH" evidence="3">
    <location>
        <begin position="23"/>
        <end position="86"/>
    </location>
</feature>
<keyword evidence="5" id="KW-1185">Reference proteome</keyword>
<feature type="signal peptide" evidence="2">
    <location>
        <begin position="1"/>
        <end position="25"/>
    </location>
</feature>
<evidence type="ECO:0000256" key="2">
    <source>
        <dbReference type="SAM" id="SignalP"/>
    </source>
</evidence>
<name>A0A6I6DJW3_9FIRM</name>
<dbReference type="Pfam" id="PF00395">
    <property type="entry name" value="SLH"/>
    <property type="match status" value="2"/>
</dbReference>
<feature type="chain" id="PRO_5026080962" description="SLH domain-containing protein" evidence="2">
    <location>
        <begin position="26"/>
        <end position="514"/>
    </location>
</feature>
<reference evidence="5" key="1">
    <citation type="journal article" date="2019" name="Microbiology">
        <title>Complete Genome Sequence of an Uncultured Bacterium of the Candidate Phylum Bipolaricaulota.</title>
        <authorList>
            <person name="Kadnikov V.V."/>
            <person name="Mardanov A.V."/>
            <person name="Beletsky A.V."/>
            <person name="Frank Y.A."/>
            <person name="Karnachuk O.V."/>
            <person name="Ravin N.V."/>
        </authorList>
    </citation>
    <scope>NUCLEOTIDE SEQUENCE [LARGE SCALE GENOMIC DNA]</scope>
</reference>
<dbReference type="EMBL" id="CP046457">
    <property type="protein sequence ID" value="QGU00308.1"/>
    <property type="molecule type" value="Genomic_DNA"/>
</dbReference>
<dbReference type="Proteomes" id="UP000426444">
    <property type="component" value="Chromosome"/>
</dbReference>
<accession>A0A6I6DJW3</accession>
<proteinExistence type="predicted"/>
<dbReference type="KEGG" id="salq:SYNTR_1714"/>
<evidence type="ECO:0000313" key="4">
    <source>
        <dbReference type="EMBL" id="QGU00308.1"/>
    </source>
</evidence>
<organism evidence="4 5">
    <name type="scientific">Candidatus Syntrophocurvum alkaliphilum</name>
    <dbReference type="NCBI Taxonomy" id="2293317"/>
    <lineage>
        <taxon>Bacteria</taxon>
        <taxon>Bacillati</taxon>
        <taxon>Bacillota</taxon>
        <taxon>Clostridia</taxon>
        <taxon>Eubacteriales</taxon>
        <taxon>Syntrophomonadaceae</taxon>
        <taxon>Candidatus Syntrophocurvum</taxon>
    </lineage>
</organism>
<protein>
    <recommendedName>
        <fullName evidence="3">SLH domain-containing protein</fullName>
    </recommendedName>
</protein>
<dbReference type="InterPro" id="IPR001119">
    <property type="entry name" value="SLH_dom"/>
</dbReference>
<dbReference type="PROSITE" id="PS51272">
    <property type="entry name" value="SLH"/>
    <property type="match status" value="1"/>
</dbReference>
<dbReference type="AlphaFoldDB" id="A0A6I6DJW3"/>
<sequence>MGKKLMIIIIMTTVLLFGTMGTVAAANFTDIAGNPQEDAILEMSRLGILEGVGNDQFAPNAELNRAAAAKVAGYLLGYTEQDAVKAAQTEAIFTDIVGTSHEWALGWINLMSEEGILRGTGDGLYAPGDPLQMVHWGTILIRVLEHEQSGMNWPNDYNDMVNNLGLEAGLYYNDTGIMNRAEMARMTTTALYNVERPDGQRIVDIVSFRADTLDDWHVPEQPESKIYHNADISVQLSETVVAPGGGQTITITATAIHGPDNRPAAFTNIEFFASVGPHDRNDQLSVNESLTDINGVATSTYTTVAADDGNTIELVAVIQTDNDEWLDRRTFALASNTAAFVSGRIINPFNGEPVTDPEIIVGLYGNPQIHTRLIADDQGNYSGPINANTYDVNIRMNLGDSPPYPGEFSGSHFRIDDNGDVWIGIQKRAFSAGNSYTIPSELGVVTGVHNRPAGTEIYIVRKSDQFTQIANISSNGRFMTTLPPGQYWIGNSVGTTLKDNINIQKGSVTKAGTF</sequence>
<evidence type="ECO:0000313" key="5">
    <source>
        <dbReference type="Proteomes" id="UP000426444"/>
    </source>
</evidence>
<evidence type="ECO:0000256" key="1">
    <source>
        <dbReference type="ARBA" id="ARBA00022737"/>
    </source>
</evidence>
<gene>
    <name evidence="4" type="ORF">SYNTR_1714</name>
</gene>